<evidence type="ECO:0000256" key="3">
    <source>
        <dbReference type="ARBA" id="ARBA00022588"/>
    </source>
</evidence>
<dbReference type="EMBL" id="KY399844">
    <property type="protein sequence ID" value="AQS95513.1"/>
    <property type="molecule type" value="mRNA"/>
</dbReference>
<dbReference type="GO" id="GO:0045087">
    <property type="term" value="P:innate immune response"/>
    <property type="evidence" value="ECO:0007669"/>
    <property type="project" value="UniProtKB-KW"/>
</dbReference>
<dbReference type="InterPro" id="IPR011029">
    <property type="entry name" value="DEATH-like_dom_sf"/>
</dbReference>
<dbReference type="Pfam" id="PF13676">
    <property type="entry name" value="TIR_2"/>
    <property type="match status" value="1"/>
</dbReference>
<dbReference type="InterPro" id="IPR017281">
    <property type="entry name" value="Myelin_different_resp_MyD88"/>
</dbReference>
<dbReference type="SMART" id="SM00255">
    <property type="entry name" value="TIR"/>
    <property type="match status" value="1"/>
</dbReference>
<evidence type="ECO:0000256" key="4">
    <source>
        <dbReference type="ARBA" id="ARBA00022859"/>
    </source>
</evidence>
<dbReference type="InterPro" id="IPR034249">
    <property type="entry name" value="MyD88_Death"/>
</dbReference>
<proteinExistence type="evidence at transcript level"/>
<dbReference type="GO" id="GO:0005737">
    <property type="term" value="C:cytoplasm"/>
    <property type="evidence" value="ECO:0007669"/>
    <property type="project" value="UniProtKB-SubCell"/>
</dbReference>
<keyword evidence="3" id="KW-0399">Innate immunity</keyword>
<comment type="subcellular location">
    <subcellularLocation>
        <location evidence="1">Cytoplasm</location>
    </subcellularLocation>
</comment>
<dbReference type="Gene3D" id="3.40.50.10140">
    <property type="entry name" value="Toll/interleukin-1 receptor homology (TIR) domain"/>
    <property type="match status" value="1"/>
</dbReference>
<feature type="domain" description="TIR" evidence="8">
    <location>
        <begin position="182"/>
        <end position="316"/>
    </location>
</feature>
<dbReference type="GO" id="GO:0035325">
    <property type="term" value="F:Toll-like receptor binding"/>
    <property type="evidence" value="ECO:0007669"/>
    <property type="project" value="TreeGrafter"/>
</dbReference>
<accession>A0A1S6JYV6</accession>
<dbReference type="GO" id="GO:0002755">
    <property type="term" value="P:MyD88-dependent toll-like receptor signaling pathway"/>
    <property type="evidence" value="ECO:0007669"/>
    <property type="project" value="InterPro"/>
</dbReference>
<dbReference type="PROSITE" id="PS50017">
    <property type="entry name" value="DEATH_DOMAIN"/>
    <property type="match status" value="1"/>
</dbReference>
<feature type="compositionally biased region" description="Polar residues" evidence="6">
    <location>
        <begin position="419"/>
        <end position="443"/>
    </location>
</feature>
<evidence type="ECO:0000256" key="1">
    <source>
        <dbReference type="ARBA" id="ARBA00004496"/>
    </source>
</evidence>
<keyword evidence="2" id="KW-0963">Cytoplasm</keyword>
<feature type="region of interest" description="Disordered" evidence="6">
    <location>
        <begin position="344"/>
        <end position="468"/>
    </location>
</feature>
<name>A0A1S6JYV6_9CAEN</name>
<evidence type="ECO:0000256" key="2">
    <source>
        <dbReference type="ARBA" id="ARBA00022490"/>
    </source>
</evidence>
<evidence type="ECO:0000313" key="9">
    <source>
        <dbReference type="EMBL" id="AQS95513.1"/>
    </source>
</evidence>
<feature type="compositionally biased region" description="Low complexity" evidence="6">
    <location>
        <begin position="454"/>
        <end position="468"/>
    </location>
</feature>
<evidence type="ECO:0000259" key="7">
    <source>
        <dbReference type="PROSITE" id="PS50017"/>
    </source>
</evidence>
<dbReference type="InterPro" id="IPR035897">
    <property type="entry name" value="Toll_tir_struct_dom_sf"/>
</dbReference>
<dbReference type="PANTHER" id="PTHR15079">
    <property type="entry name" value="MYD88"/>
    <property type="match status" value="1"/>
</dbReference>
<dbReference type="FunFam" id="3.40.50.10140:FF:000005">
    <property type="entry name" value="Myeloid differentiation primary response protein MyD88"/>
    <property type="match status" value="1"/>
</dbReference>
<organism evidence="9">
    <name type="scientific">Oncomelania hupensis</name>
    <dbReference type="NCBI Taxonomy" id="56141"/>
    <lineage>
        <taxon>Eukaryota</taxon>
        <taxon>Metazoa</taxon>
        <taxon>Spiralia</taxon>
        <taxon>Lophotrochozoa</taxon>
        <taxon>Mollusca</taxon>
        <taxon>Gastropoda</taxon>
        <taxon>Caenogastropoda</taxon>
        <taxon>Littorinimorpha</taxon>
        <taxon>Truncatelloidea</taxon>
        <taxon>Pomatiopsidae</taxon>
        <taxon>Oncomelania</taxon>
    </lineage>
</organism>
<evidence type="ECO:0000259" key="8">
    <source>
        <dbReference type="PROSITE" id="PS50104"/>
    </source>
</evidence>
<keyword evidence="4" id="KW-0391">Immunity</keyword>
<dbReference type="Pfam" id="PF00531">
    <property type="entry name" value="Death"/>
    <property type="match status" value="1"/>
</dbReference>
<dbReference type="InterPro" id="IPR000488">
    <property type="entry name" value="Death_dom"/>
</dbReference>
<feature type="compositionally biased region" description="Polar residues" evidence="6">
    <location>
        <begin position="344"/>
        <end position="387"/>
    </location>
</feature>
<dbReference type="CDD" id="cd08312">
    <property type="entry name" value="Death_MyD88"/>
    <property type="match status" value="1"/>
</dbReference>
<feature type="domain" description="Death" evidence="7">
    <location>
        <begin position="63"/>
        <end position="121"/>
    </location>
</feature>
<dbReference type="GO" id="GO:0070976">
    <property type="term" value="F:TIR domain binding"/>
    <property type="evidence" value="ECO:0007669"/>
    <property type="project" value="InterPro"/>
</dbReference>
<dbReference type="GO" id="GO:0043123">
    <property type="term" value="P:positive regulation of canonical NF-kappaB signal transduction"/>
    <property type="evidence" value="ECO:0007669"/>
    <property type="project" value="InterPro"/>
</dbReference>
<protein>
    <submittedName>
        <fullName evidence="9">Myeloid differentiation factor 88-1</fullName>
    </submittedName>
</protein>
<reference evidence="9" key="1">
    <citation type="submission" date="2016-12" db="EMBL/GenBank/DDBJ databases">
        <authorList>
            <person name="Song W.-J."/>
            <person name="Kurnit D.M."/>
        </authorList>
    </citation>
    <scope>NUCLEOTIDE SEQUENCE</scope>
</reference>
<evidence type="ECO:0000256" key="6">
    <source>
        <dbReference type="SAM" id="MobiDB-lite"/>
    </source>
</evidence>
<dbReference type="GO" id="GO:0050830">
    <property type="term" value="P:defense response to Gram-positive bacterium"/>
    <property type="evidence" value="ECO:0007669"/>
    <property type="project" value="TreeGrafter"/>
</dbReference>
<dbReference type="PROSITE" id="PS50104">
    <property type="entry name" value="TIR"/>
    <property type="match status" value="1"/>
</dbReference>
<dbReference type="PANTHER" id="PTHR15079:SF3">
    <property type="entry name" value="MYELOID DIFFERENTIATION PRIMARY RESPONSE PROTEIN MYD88"/>
    <property type="match status" value="1"/>
</dbReference>
<dbReference type="AlphaFoldDB" id="A0A1S6JYV6"/>
<dbReference type="InterPro" id="IPR000157">
    <property type="entry name" value="TIR_dom"/>
</dbReference>
<dbReference type="SUPFAM" id="SSF52200">
    <property type="entry name" value="Toll/Interleukin receptor TIR domain"/>
    <property type="match status" value="1"/>
</dbReference>
<dbReference type="GO" id="GO:0005886">
    <property type="term" value="C:plasma membrane"/>
    <property type="evidence" value="ECO:0007669"/>
    <property type="project" value="TreeGrafter"/>
</dbReference>
<dbReference type="GO" id="GO:0008063">
    <property type="term" value="P:Toll signaling pathway"/>
    <property type="evidence" value="ECO:0007669"/>
    <property type="project" value="TreeGrafter"/>
</dbReference>
<evidence type="ECO:0000256" key="5">
    <source>
        <dbReference type="ARBA" id="ARBA00023198"/>
    </source>
</evidence>
<dbReference type="SUPFAM" id="SSF47986">
    <property type="entry name" value="DEATH domain"/>
    <property type="match status" value="1"/>
</dbReference>
<dbReference type="GO" id="GO:0034142">
    <property type="term" value="P:toll-like receptor 4 signaling pathway"/>
    <property type="evidence" value="ECO:0007669"/>
    <property type="project" value="TreeGrafter"/>
</dbReference>
<dbReference type="Gene3D" id="1.10.533.10">
    <property type="entry name" value="Death Domain, Fas"/>
    <property type="match status" value="1"/>
</dbReference>
<keyword evidence="5" id="KW-0395">Inflammatory response</keyword>
<sequence>MMAAAVEKLQEPAMDADPDADAPVLPSEFQDVSIHALRMSSRKRLGMFLDPDAMPLHCGLLPNYQGLAELIGFEFIEQKNFERARYPTEQLLNEWGQRGAFQPTIGKLVEYLEKLDRIDVLIDCIDIIKSDAEYYLRRLKERTEISPLQDATVSQSPFNIDDMQVDETVFMTIDDVKSREPTYYDAFVCYHPEGEDLQFVKTMIEKVECEPHNLKLFVPHRDDLPGTSKHVISAKLIQDRCKRMVIVMSPRYLQSSTCDFQTKFAQALSPGSRSKKLVPVLVKFCETPNILRHVTMCDFTRGDMTGWFWTRLICSLQAPLNPMEISVDNPSSLSSLEMNVASAPNTVKDFQQPKSKAATTTSSRNSPQTTTASWPTTEVSGRNSPVQASEDCSGVSGRMDIPLQPKKTTKSPTAAGEGTCSSSPSTVIPHLSSTPPQAPASPNTERRTKKKGFKFNFKSPFSSSHSHN</sequence>